<dbReference type="OrthoDB" id="2520504at2"/>
<feature type="transmembrane region" description="Helical" evidence="1">
    <location>
        <begin position="12"/>
        <end position="34"/>
    </location>
</feature>
<evidence type="ECO:0000313" key="2">
    <source>
        <dbReference type="EMBL" id="OBR65834.1"/>
    </source>
</evidence>
<proteinExistence type="predicted"/>
<dbReference type="Proteomes" id="UP000092024">
    <property type="component" value="Unassembled WGS sequence"/>
</dbReference>
<accession>A0A1A5YJQ6</accession>
<evidence type="ECO:0000256" key="1">
    <source>
        <dbReference type="SAM" id="Phobius"/>
    </source>
</evidence>
<keyword evidence="1" id="KW-0472">Membrane</keyword>
<dbReference type="AlphaFoldDB" id="A0A1A5YJQ6"/>
<reference evidence="2 3" key="1">
    <citation type="submission" date="2016-05" db="EMBL/GenBank/DDBJ databases">
        <title>Paenibacillus oryzae. sp. nov., isolated from the rice root.</title>
        <authorList>
            <person name="Zhang J."/>
            <person name="Zhang X."/>
        </authorList>
    </citation>
    <scope>NUCLEOTIDE SEQUENCE [LARGE SCALE GENOMIC DNA]</scope>
    <source>
        <strain evidence="2 3">1DrF-4</strain>
    </source>
</reference>
<keyword evidence="1" id="KW-1133">Transmembrane helix</keyword>
<gene>
    <name evidence="2" type="ORF">A7K91_17530</name>
</gene>
<organism evidence="2 3">
    <name type="scientific">Paenibacillus oryzae</name>
    <dbReference type="NCBI Taxonomy" id="1844972"/>
    <lineage>
        <taxon>Bacteria</taxon>
        <taxon>Bacillati</taxon>
        <taxon>Bacillota</taxon>
        <taxon>Bacilli</taxon>
        <taxon>Bacillales</taxon>
        <taxon>Paenibacillaceae</taxon>
        <taxon>Paenibacillus</taxon>
    </lineage>
</organism>
<dbReference type="EMBL" id="LYPA01000052">
    <property type="protein sequence ID" value="OBR65834.1"/>
    <property type="molecule type" value="Genomic_DNA"/>
</dbReference>
<dbReference type="STRING" id="1844972.A7K91_17530"/>
<comment type="caution">
    <text evidence="2">The sequence shown here is derived from an EMBL/GenBank/DDBJ whole genome shotgun (WGS) entry which is preliminary data.</text>
</comment>
<dbReference type="RefSeq" id="WP_068682730.1">
    <property type="nucleotide sequence ID" value="NZ_LYPA01000052.1"/>
</dbReference>
<evidence type="ECO:0000313" key="3">
    <source>
        <dbReference type="Proteomes" id="UP000092024"/>
    </source>
</evidence>
<keyword evidence="1" id="KW-0812">Transmembrane</keyword>
<protein>
    <submittedName>
        <fullName evidence="2">Uncharacterized protein</fullName>
    </submittedName>
</protein>
<keyword evidence="3" id="KW-1185">Reference proteome</keyword>
<sequence length="365" mass="42118">MQVKKVKQARRSFKSFAIAIIFFIGIQIGLTWYVSLDTVYNYRINYNMFLKNQNTIEVVIDEMAKKIKKEKRDDYIILIGNSVAWGTNETSRHSLGYYLNESAGGSKEKPAVFNLSAPSMQPGDIYTLLLMLDKKGISTSNLIIGLSYSAFNERSSGPRAVFWLGDQLKRLDPAAFGDVREQLVQSGYKDLEGKDYIEKTAIHKLMGVLPIYLYKDPISFYWKQQKAGTDLLGNPLPWNEKKINQKWIKSYEYLNFFNPAPFDMTERNWGVYFMNRIFQHQESKKTLVFIAGANSELSKNEINVQGYQDNWATLSDYFARPDVTYVPLKDVISADKFTDHTHLTNEGNQELAHILWRAWQNGENE</sequence>
<name>A0A1A5YJQ6_9BACL</name>